<comment type="caution">
    <text evidence="1">The sequence shown here is derived from an EMBL/GenBank/DDBJ whole genome shotgun (WGS) entry which is preliminary data.</text>
</comment>
<feature type="non-terminal residue" evidence="1">
    <location>
        <position position="1"/>
    </location>
</feature>
<reference evidence="1" key="1">
    <citation type="submission" date="2021-06" db="EMBL/GenBank/DDBJ databases">
        <authorList>
            <person name="Kallberg Y."/>
            <person name="Tangrot J."/>
            <person name="Rosling A."/>
        </authorList>
    </citation>
    <scope>NUCLEOTIDE SEQUENCE</scope>
    <source>
        <strain evidence="1">AU212A</strain>
    </source>
</reference>
<proteinExistence type="predicted"/>
<gene>
    <name evidence="1" type="ORF">SCALOS_LOCUS1763</name>
</gene>
<evidence type="ECO:0000313" key="1">
    <source>
        <dbReference type="EMBL" id="CAG8464639.1"/>
    </source>
</evidence>
<keyword evidence="2" id="KW-1185">Reference proteome</keyword>
<name>A0ACA9KBS8_9GLOM</name>
<accession>A0ACA9KBS8</accession>
<dbReference type="Proteomes" id="UP000789860">
    <property type="component" value="Unassembled WGS sequence"/>
</dbReference>
<organism evidence="1 2">
    <name type="scientific">Scutellospora calospora</name>
    <dbReference type="NCBI Taxonomy" id="85575"/>
    <lineage>
        <taxon>Eukaryota</taxon>
        <taxon>Fungi</taxon>
        <taxon>Fungi incertae sedis</taxon>
        <taxon>Mucoromycota</taxon>
        <taxon>Glomeromycotina</taxon>
        <taxon>Glomeromycetes</taxon>
        <taxon>Diversisporales</taxon>
        <taxon>Gigasporaceae</taxon>
        <taxon>Scutellospora</taxon>
    </lineage>
</organism>
<protein>
    <submittedName>
        <fullName evidence="1">8563_t:CDS:1</fullName>
    </submittedName>
</protein>
<evidence type="ECO:0000313" key="2">
    <source>
        <dbReference type="Proteomes" id="UP000789860"/>
    </source>
</evidence>
<dbReference type="EMBL" id="CAJVPM010001330">
    <property type="protein sequence ID" value="CAG8464639.1"/>
    <property type="molecule type" value="Genomic_DNA"/>
</dbReference>
<sequence>SFFPIININIMVQKPFTSLENILPASYSNEIEVNIYNLIYEISLPNKNNYNLTYKSLPSNNIDNYDLTYKSSPDKDTYSLTNKNLLNKSAFDLTNKSLDIENETIREPEDITKDNSTSTKECQKILECYAKQNNFVLKKKQKLTVKIKDLIESYMLCNFDVFSQIRLLCELFSEATISSNAAKLLQYLEKEHTKDPDSNVQLLIDPETNRL</sequence>